<feature type="compositionally biased region" description="Polar residues" evidence="1">
    <location>
        <begin position="81"/>
        <end position="92"/>
    </location>
</feature>
<evidence type="ECO:0000256" key="1">
    <source>
        <dbReference type="SAM" id="MobiDB-lite"/>
    </source>
</evidence>
<name>A0AAN6ZEF9_9PEZI</name>
<feature type="region of interest" description="Disordered" evidence="1">
    <location>
        <begin position="66"/>
        <end position="92"/>
    </location>
</feature>
<dbReference type="Proteomes" id="UP001304895">
    <property type="component" value="Unassembled WGS sequence"/>
</dbReference>
<sequence length="92" mass="9878">MSCRVKMKKTPAIARIPGTALHAARPMIRKSTHASARCTPAAWWCSATFSSPRVEGVRDSDLVAIRSSPSSCPRESDPSARPSSMSNVCSEC</sequence>
<evidence type="ECO:0000313" key="3">
    <source>
        <dbReference type="Proteomes" id="UP001304895"/>
    </source>
</evidence>
<protein>
    <submittedName>
        <fullName evidence="2">Uncharacterized protein</fullName>
    </submittedName>
</protein>
<comment type="caution">
    <text evidence="2">The sequence shown here is derived from an EMBL/GenBank/DDBJ whole genome shotgun (WGS) entry which is preliminary data.</text>
</comment>
<reference evidence="2" key="1">
    <citation type="journal article" date="2023" name="Mol. Phylogenet. Evol.">
        <title>Genome-scale phylogeny and comparative genomics of the fungal order Sordariales.</title>
        <authorList>
            <person name="Hensen N."/>
            <person name="Bonometti L."/>
            <person name="Westerberg I."/>
            <person name="Brannstrom I.O."/>
            <person name="Guillou S."/>
            <person name="Cros-Aarteil S."/>
            <person name="Calhoun S."/>
            <person name="Haridas S."/>
            <person name="Kuo A."/>
            <person name="Mondo S."/>
            <person name="Pangilinan J."/>
            <person name="Riley R."/>
            <person name="LaButti K."/>
            <person name="Andreopoulos B."/>
            <person name="Lipzen A."/>
            <person name="Chen C."/>
            <person name="Yan M."/>
            <person name="Daum C."/>
            <person name="Ng V."/>
            <person name="Clum A."/>
            <person name="Steindorff A."/>
            <person name="Ohm R.A."/>
            <person name="Martin F."/>
            <person name="Silar P."/>
            <person name="Natvig D.O."/>
            <person name="Lalanne C."/>
            <person name="Gautier V."/>
            <person name="Ament-Velasquez S.L."/>
            <person name="Kruys A."/>
            <person name="Hutchinson M.I."/>
            <person name="Powell A.J."/>
            <person name="Barry K."/>
            <person name="Miller A.N."/>
            <person name="Grigoriev I.V."/>
            <person name="Debuchy R."/>
            <person name="Gladieux P."/>
            <person name="Hiltunen Thoren M."/>
            <person name="Johannesson H."/>
        </authorList>
    </citation>
    <scope>NUCLEOTIDE SEQUENCE</scope>
    <source>
        <strain evidence="2">CBS 123565</strain>
    </source>
</reference>
<accession>A0AAN6ZEF9</accession>
<dbReference type="EMBL" id="MU853406">
    <property type="protein sequence ID" value="KAK4135337.1"/>
    <property type="molecule type" value="Genomic_DNA"/>
</dbReference>
<proteinExistence type="predicted"/>
<organism evidence="2 3">
    <name type="scientific">Trichocladium antarcticum</name>
    <dbReference type="NCBI Taxonomy" id="1450529"/>
    <lineage>
        <taxon>Eukaryota</taxon>
        <taxon>Fungi</taxon>
        <taxon>Dikarya</taxon>
        <taxon>Ascomycota</taxon>
        <taxon>Pezizomycotina</taxon>
        <taxon>Sordariomycetes</taxon>
        <taxon>Sordariomycetidae</taxon>
        <taxon>Sordariales</taxon>
        <taxon>Chaetomiaceae</taxon>
        <taxon>Trichocladium</taxon>
    </lineage>
</organism>
<keyword evidence="3" id="KW-1185">Reference proteome</keyword>
<reference evidence="2" key="2">
    <citation type="submission" date="2023-05" db="EMBL/GenBank/DDBJ databases">
        <authorList>
            <consortium name="Lawrence Berkeley National Laboratory"/>
            <person name="Steindorff A."/>
            <person name="Hensen N."/>
            <person name="Bonometti L."/>
            <person name="Westerberg I."/>
            <person name="Brannstrom I.O."/>
            <person name="Guillou S."/>
            <person name="Cros-Aarteil S."/>
            <person name="Calhoun S."/>
            <person name="Haridas S."/>
            <person name="Kuo A."/>
            <person name="Mondo S."/>
            <person name="Pangilinan J."/>
            <person name="Riley R."/>
            <person name="Labutti K."/>
            <person name="Andreopoulos B."/>
            <person name="Lipzen A."/>
            <person name="Chen C."/>
            <person name="Yanf M."/>
            <person name="Daum C."/>
            <person name="Ng V."/>
            <person name="Clum A."/>
            <person name="Ohm R."/>
            <person name="Martin F."/>
            <person name="Silar P."/>
            <person name="Natvig D."/>
            <person name="Lalanne C."/>
            <person name="Gautier V."/>
            <person name="Ament-Velasquez S.L."/>
            <person name="Kruys A."/>
            <person name="Hutchinson M.I."/>
            <person name="Powell A.J."/>
            <person name="Barry K."/>
            <person name="Miller A.N."/>
            <person name="Grigoriev I.V."/>
            <person name="Debuchy R."/>
            <person name="Gladieux P."/>
            <person name="Thoren M.H."/>
            <person name="Johannesson H."/>
        </authorList>
    </citation>
    <scope>NUCLEOTIDE SEQUENCE</scope>
    <source>
        <strain evidence="2">CBS 123565</strain>
    </source>
</reference>
<evidence type="ECO:0000313" key="2">
    <source>
        <dbReference type="EMBL" id="KAK4135337.1"/>
    </source>
</evidence>
<dbReference type="AlphaFoldDB" id="A0AAN6ZEF9"/>
<gene>
    <name evidence="2" type="ORF">BT67DRAFT_441010</name>
</gene>